<evidence type="ECO:0000259" key="4">
    <source>
        <dbReference type="Pfam" id="PF01494"/>
    </source>
</evidence>
<comment type="caution">
    <text evidence="5">The sequence shown here is derived from an EMBL/GenBank/DDBJ whole genome shotgun (WGS) entry which is preliminary data.</text>
</comment>
<organism evidence="5 6">
    <name type="scientific">Purpureocillium lilacinum</name>
    <name type="common">Paecilomyces lilacinus</name>
    <dbReference type="NCBI Taxonomy" id="33203"/>
    <lineage>
        <taxon>Eukaryota</taxon>
        <taxon>Fungi</taxon>
        <taxon>Dikarya</taxon>
        <taxon>Ascomycota</taxon>
        <taxon>Pezizomycotina</taxon>
        <taxon>Sordariomycetes</taxon>
        <taxon>Hypocreomycetidae</taxon>
        <taxon>Hypocreales</taxon>
        <taxon>Ophiocordycipitaceae</taxon>
        <taxon>Purpureocillium</taxon>
    </lineage>
</organism>
<proteinExistence type="predicted"/>
<evidence type="ECO:0000256" key="2">
    <source>
        <dbReference type="ARBA" id="ARBA00022827"/>
    </source>
</evidence>
<dbReference type="PRINTS" id="PR00420">
    <property type="entry name" value="RNGMNOXGNASE"/>
</dbReference>
<feature type="domain" description="FAD-binding" evidence="4">
    <location>
        <begin position="320"/>
        <end position="378"/>
    </location>
</feature>
<name>A0A2U3E3K3_PURLI</name>
<dbReference type="GO" id="GO:0071949">
    <property type="term" value="F:FAD binding"/>
    <property type="evidence" value="ECO:0007669"/>
    <property type="project" value="InterPro"/>
</dbReference>
<dbReference type="Pfam" id="PF01494">
    <property type="entry name" value="FAD_binding_3"/>
    <property type="match status" value="2"/>
</dbReference>
<dbReference type="PANTHER" id="PTHR43476:SF3">
    <property type="entry name" value="FAD-BINDING MONOOXYGENASE"/>
    <property type="match status" value="1"/>
</dbReference>
<reference evidence="5 6" key="1">
    <citation type="journal article" date="2016" name="Front. Microbiol.">
        <title>Genome and transcriptome sequences reveal the specific parasitism of the nematophagous Purpureocillium lilacinum 36-1.</title>
        <authorList>
            <person name="Xie J."/>
            <person name="Li S."/>
            <person name="Mo C."/>
            <person name="Xiao X."/>
            <person name="Peng D."/>
            <person name="Wang G."/>
            <person name="Xiao Y."/>
        </authorList>
    </citation>
    <scope>NUCLEOTIDE SEQUENCE [LARGE SCALE GENOMIC DNA]</scope>
    <source>
        <strain evidence="5 6">36-1</strain>
    </source>
</reference>
<keyword evidence="2" id="KW-0274">FAD</keyword>
<dbReference type="InterPro" id="IPR050631">
    <property type="entry name" value="PheA/TfdB_FAD_monoxygenase"/>
</dbReference>
<sequence length="641" mass="71673">MTQVDGMETTDIIVCGCGPTGAMVSTLLSQYAIPHVVLERDAEVTADPRGIALDEDGIRCLQACGIYDKVFTEIGQAMGTFRFVGGVHSNLSRKPFMAMDYSTTEGGTGHPGFLCHRQPLIESNLRLRMKELGVADIRLGACVDAIREDSEWVYASYTVPSGDTHTIRSRFLVGADGKTGFTRKNYLEPRGVALEREASAPYDKVWVALNWRITFPTQATHPEFPLWEKGYTPEQVYNEFFPKNFRFLCNPTRAAVCGRFGLESDRLWRFEFVVLPGEDSTEMASPANIARIVYPYITHPGSQYGLPQKEIMFPLDCIDVLRCRPFRFAARSCNKWSLGRVILCGDAAHVFPPFGGQGIASAFRDALSLVWRLRIAVNRPSGPNRVDHEKLLEGWYSERKQQLEKSLRSTVENGDYVIESSAVKIFVRDWYLWTLQLVPSWKHWLHLGNRREGMVKYKWVDGKGMAFVPTLGGGINFPQVYAKRLAGKQCQTEPVHLTDDVIFASNKVGLFQLVVLLTPVNGHNPVFDFGELAGLKEATGGHLREGEASVFLNATGPAQLGSESETAYRLATADEFAEDVLCANRPYPRGYDPFRMAKGVGSRRFIVLRPDRFVFAAVNTTAELVDVARMIRSLVDNGRLK</sequence>
<evidence type="ECO:0000313" key="6">
    <source>
        <dbReference type="Proteomes" id="UP000245956"/>
    </source>
</evidence>
<dbReference type="SUPFAM" id="SSF51905">
    <property type="entry name" value="FAD/NAD(P)-binding domain"/>
    <property type="match status" value="1"/>
</dbReference>
<protein>
    <recommendedName>
        <fullName evidence="4">FAD-binding domain-containing protein</fullName>
    </recommendedName>
</protein>
<dbReference type="Proteomes" id="UP000245956">
    <property type="component" value="Unassembled WGS sequence"/>
</dbReference>
<dbReference type="GO" id="GO:0008688">
    <property type="term" value="F:3-(3-hydroxyphenyl)propionate hydroxylase activity"/>
    <property type="evidence" value="ECO:0007669"/>
    <property type="project" value="TreeGrafter"/>
</dbReference>
<accession>A0A2U3E3K3</accession>
<dbReference type="EMBL" id="LCWV01000013">
    <property type="protein sequence ID" value="PWI69088.1"/>
    <property type="molecule type" value="Genomic_DNA"/>
</dbReference>
<dbReference type="InterPro" id="IPR036188">
    <property type="entry name" value="FAD/NAD-bd_sf"/>
</dbReference>
<keyword evidence="1" id="KW-0285">Flavoprotein</keyword>
<dbReference type="GO" id="GO:0019622">
    <property type="term" value="P:3-(3-hydroxy)phenylpropionate catabolic process"/>
    <property type="evidence" value="ECO:0007669"/>
    <property type="project" value="TreeGrafter"/>
</dbReference>
<keyword evidence="3" id="KW-0560">Oxidoreductase</keyword>
<dbReference type="AlphaFoldDB" id="A0A2U3E3K3"/>
<dbReference type="InterPro" id="IPR002938">
    <property type="entry name" value="FAD-bd"/>
</dbReference>
<evidence type="ECO:0000313" key="5">
    <source>
        <dbReference type="EMBL" id="PWI69088.1"/>
    </source>
</evidence>
<feature type="domain" description="FAD-binding" evidence="4">
    <location>
        <begin position="10"/>
        <end position="185"/>
    </location>
</feature>
<evidence type="ECO:0000256" key="3">
    <source>
        <dbReference type="ARBA" id="ARBA00023002"/>
    </source>
</evidence>
<gene>
    <name evidence="5" type="ORF">PCL_01473</name>
</gene>
<dbReference type="Gene3D" id="3.50.50.60">
    <property type="entry name" value="FAD/NAD(P)-binding domain"/>
    <property type="match status" value="2"/>
</dbReference>
<dbReference type="PANTHER" id="PTHR43476">
    <property type="entry name" value="3-(3-HYDROXY-PHENYL)PROPIONATE/3-HYDROXYCINNAMIC ACID HYDROXYLASE"/>
    <property type="match status" value="1"/>
</dbReference>
<evidence type="ECO:0000256" key="1">
    <source>
        <dbReference type="ARBA" id="ARBA00022630"/>
    </source>
</evidence>